<dbReference type="Gene3D" id="3.10.450.50">
    <property type="match status" value="1"/>
</dbReference>
<dbReference type="AlphaFoldDB" id="A0A2T0T010"/>
<organism evidence="1 2">
    <name type="scientific">Umezawaea tangerina</name>
    <dbReference type="NCBI Taxonomy" id="84725"/>
    <lineage>
        <taxon>Bacteria</taxon>
        <taxon>Bacillati</taxon>
        <taxon>Actinomycetota</taxon>
        <taxon>Actinomycetes</taxon>
        <taxon>Pseudonocardiales</taxon>
        <taxon>Pseudonocardiaceae</taxon>
        <taxon>Umezawaea</taxon>
    </lineage>
</organism>
<dbReference type="GO" id="GO:0030638">
    <property type="term" value="P:polyketide metabolic process"/>
    <property type="evidence" value="ECO:0007669"/>
    <property type="project" value="InterPro"/>
</dbReference>
<dbReference type="Pfam" id="PF07366">
    <property type="entry name" value="SnoaL"/>
    <property type="match status" value="1"/>
</dbReference>
<reference evidence="1 2" key="1">
    <citation type="submission" date="2018-03" db="EMBL/GenBank/DDBJ databases">
        <title>Genomic Encyclopedia of Archaeal and Bacterial Type Strains, Phase II (KMG-II): from individual species to whole genera.</title>
        <authorList>
            <person name="Goeker M."/>
        </authorList>
    </citation>
    <scope>NUCLEOTIDE SEQUENCE [LARGE SCALE GENOMIC DNA]</scope>
    <source>
        <strain evidence="1 2">DSM 44720</strain>
    </source>
</reference>
<dbReference type="EMBL" id="PVTF01000008">
    <property type="protein sequence ID" value="PRY38996.1"/>
    <property type="molecule type" value="Genomic_DNA"/>
</dbReference>
<proteinExistence type="predicted"/>
<dbReference type="OrthoDB" id="3680999at2"/>
<evidence type="ECO:0000313" key="1">
    <source>
        <dbReference type="EMBL" id="PRY38996.1"/>
    </source>
</evidence>
<dbReference type="PANTHER" id="PTHR38436:SF1">
    <property type="entry name" value="ESTER CYCLASE"/>
    <property type="match status" value="1"/>
</dbReference>
<name>A0A2T0T010_9PSEU</name>
<protein>
    <submittedName>
        <fullName evidence="1">Putative ester cyclase</fullName>
    </submittedName>
</protein>
<dbReference type="RefSeq" id="WP_106190397.1">
    <property type="nucleotide sequence ID" value="NZ_PVTF01000008.1"/>
</dbReference>
<dbReference type="InterPro" id="IPR009959">
    <property type="entry name" value="Cyclase_SnoaL-like"/>
</dbReference>
<evidence type="ECO:0000313" key="2">
    <source>
        <dbReference type="Proteomes" id="UP000239494"/>
    </source>
</evidence>
<dbReference type="SUPFAM" id="SSF54427">
    <property type="entry name" value="NTF2-like"/>
    <property type="match status" value="1"/>
</dbReference>
<dbReference type="InterPro" id="IPR032710">
    <property type="entry name" value="NTF2-like_dom_sf"/>
</dbReference>
<dbReference type="Proteomes" id="UP000239494">
    <property type="component" value="Unassembled WGS sequence"/>
</dbReference>
<sequence>MSDITASSQAAEAAVHRLYQAMNTGNTEIIDDVVTNVLAPTWQNAPLAPGSEPGAESFRDTIAFLRHVFPDFTITHEDIVVCGDRVAVRSVSSGTHSADLLGVAPTGRKVAYRAYDFHRIENGRIAESWHLEDFHGLLDQLNA</sequence>
<gene>
    <name evidence="1" type="ORF">CLV43_108396</name>
</gene>
<dbReference type="PANTHER" id="PTHR38436">
    <property type="entry name" value="POLYKETIDE CYCLASE SNOAL-LIKE DOMAIN"/>
    <property type="match status" value="1"/>
</dbReference>
<keyword evidence="2" id="KW-1185">Reference proteome</keyword>
<accession>A0A2T0T010</accession>
<comment type="caution">
    <text evidence="1">The sequence shown here is derived from an EMBL/GenBank/DDBJ whole genome shotgun (WGS) entry which is preliminary data.</text>
</comment>